<protein>
    <submittedName>
        <fullName evidence="2">1,4-alpha-glucan branching protein</fullName>
    </submittedName>
</protein>
<dbReference type="GO" id="GO:0043169">
    <property type="term" value="F:cation binding"/>
    <property type="evidence" value="ECO:0007669"/>
    <property type="project" value="InterPro"/>
</dbReference>
<dbReference type="Gene3D" id="2.60.40.1180">
    <property type="entry name" value="Golgi alpha-mannosidase II"/>
    <property type="match status" value="1"/>
</dbReference>
<dbReference type="SUPFAM" id="SSF51011">
    <property type="entry name" value="Glycosyl hydrolase domain"/>
    <property type="match status" value="1"/>
</dbReference>
<dbReference type="RefSeq" id="WP_116846862.1">
    <property type="nucleotide sequence ID" value="NZ_QTJU01000002.1"/>
</dbReference>
<dbReference type="CDD" id="cd11313">
    <property type="entry name" value="AmyAc_arch_bac_AmyA"/>
    <property type="match status" value="1"/>
</dbReference>
<evidence type="ECO:0000259" key="1">
    <source>
        <dbReference type="SMART" id="SM00642"/>
    </source>
</evidence>
<gene>
    <name evidence="2" type="ORF">DXN05_08890</name>
</gene>
<reference evidence="2 3" key="1">
    <citation type="submission" date="2018-08" db="EMBL/GenBank/DDBJ databases">
        <title>Chitinophagaceae sp. K23C18032701, a novel bacterium isolated from forest soil.</title>
        <authorList>
            <person name="Wang C."/>
        </authorList>
    </citation>
    <scope>NUCLEOTIDE SEQUENCE [LARGE SCALE GENOMIC DNA]</scope>
    <source>
        <strain evidence="2 3">K23C18032701</strain>
    </source>
</reference>
<dbReference type="OrthoDB" id="9805159at2"/>
<dbReference type="Proteomes" id="UP000261284">
    <property type="component" value="Unassembled WGS sequence"/>
</dbReference>
<evidence type="ECO:0000313" key="3">
    <source>
        <dbReference type="Proteomes" id="UP000261284"/>
    </source>
</evidence>
<dbReference type="PANTHER" id="PTHR47786:SF2">
    <property type="entry name" value="GLYCOSYL HYDROLASE FAMILY 13 CATALYTIC DOMAIN-CONTAINING PROTEIN"/>
    <property type="match status" value="1"/>
</dbReference>
<dbReference type="GO" id="GO:0005975">
    <property type="term" value="P:carbohydrate metabolic process"/>
    <property type="evidence" value="ECO:0007669"/>
    <property type="project" value="InterPro"/>
</dbReference>
<dbReference type="Gene3D" id="3.20.20.80">
    <property type="entry name" value="Glycosidases"/>
    <property type="match status" value="1"/>
</dbReference>
<dbReference type="AlphaFoldDB" id="A0A3E1NLR7"/>
<dbReference type="InterPro" id="IPR017853">
    <property type="entry name" value="GH"/>
</dbReference>
<sequence>MSKLYTTVEWANGANIYEVNVRQYTQEGTFKAFAAHLPRLRDMGVEIVWLMPITPISREKRLGTMGSYYACSSYTGINPEFGTPDDFKQLVQQVHSLGMKIIIDWVANHTGYDHEWTKLHPDWFVQDAAGNFVEINGWNDVIDLDYKNEDMRREMIRCMQYWVTECGIDGFRCDMAHLVPLDFWKAARIACDAVTPLFWLAECDVIDYADVFDVNYAWDWMHKTEAYFKQKISLQDCVKSLDTYFNYPKGSAKLLFTTNHDENSWNGTEYEKYNGGARALAVLSCTWPGIPLVYSGQEIPNLVRLPFFEKGALQWNGTPLLHGFYQVLLQERRLNKALQNGSNFIRLDVPHDKVLAWLQVKDNQKLLVALNLSATDRLRFQLKHDQLPGTYRNIFSGLEQKMDGVREIELQAWEYIVYSCRN</sequence>
<dbReference type="SUPFAM" id="SSF51445">
    <property type="entry name" value="(Trans)glycosidases"/>
    <property type="match status" value="1"/>
</dbReference>
<feature type="domain" description="Glycosyl hydrolase family 13 catalytic" evidence="1">
    <location>
        <begin position="9"/>
        <end position="332"/>
    </location>
</feature>
<dbReference type="SMART" id="SM00642">
    <property type="entry name" value="Aamy"/>
    <property type="match status" value="1"/>
</dbReference>
<keyword evidence="3" id="KW-1185">Reference proteome</keyword>
<dbReference type="InterPro" id="IPR006047">
    <property type="entry name" value="GH13_cat_dom"/>
</dbReference>
<comment type="caution">
    <text evidence="2">The sequence shown here is derived from an EMBL/GenBank/DDBJ whole genome shotgun (WGS) entry which is preliminary data.</text>
</comment>
<dbReference type="InterPro" id="IPR006048">
    <property type="entry name" value="A-amylase/branching_C"/>
</dbReference>
<proteinExistence type="predicted"/>
<dbReference type="Pfam" id="PF00128">
    <property type="entry name" value="Alpha-amylase"/>
    <property type="match status" value="2"/>
</dbReference>
<evidence type="ECO:0000313" key="2">
    <source>
        <dbReference type="EMBL" id="RFM28875.1"/>
    </source>
</evidence>
<dbReference type="GO" id="GO:0003824">
    <property type="term" value="F:catalytic activity"/>
    <property type="evidence" value="ECO:0007669"/>
    <property type="project" value="InterPro"/>
</dbReference>
<dbReference type="PANTHER" id="PTHR47786">
    <property type="entry name" value="ALPHA-1,4-GLUCAN:MALTOSE-1-PHOSPHATE MALTOSYLTRANSFERASE"/>
    <property type="match status" value="1"/>
</dbReference>
<dbReference type="EMBL" id="QTJU01000002">
    <property type="protein sequence ID" value="RFM28875.1"/>
    <property type="molecule type" value="Genomic_DNA"/>
</dbReference>
<name>A0A3E1NLR7_9BACT</name>
<dbReference type="Pfam" id="PF02806">
    <property type="entry name" value="Alpha-amylase_C"/>
    <property type="match status" value="1"/>
</dbReference>
<accession>A0A3E1NLR7</accession>
<dbReference type="InterPro" id="IPR013780">
    <property type="entry name" value="Glyco_hydro_b"/>
</dbReference>
<organism evidence="2 3">
    <name type="scientific">Deminuibacter soli</name>
    <dbReference type="NCBI Taxonomy" id="2291815"/>
    <lineage>
        <taxon>Bacteria</taxon>
        <taxon>Pseudomonadati</taxon>
        <taxon>Bacteroidota</taxon>
        <taxon>Chitinophagia</taxon>
        <taxon>Chitinophagales</taxon>
        <taxon>Chitinophagaceae</taxon>
        <taxon>Deminuibacter</taxon>
    </lineage>
</organism>